<evidence type="ECO:0000313" key="2">
    <source>
        <dbReference type="EMBL" id="GAA0444325.1"/>
    </source>
</evidence>
<gene>
    <name evidence="2" type="ORF">GCM10009544_03870</name>
</gene>
<dbReference type="InterPro" id="IPR011991">
    <property type="entry name" value="ArsR-like_HTH"/>
</dbReference>
<reference evidence="2 3" key="1">
    <citation type="journal article" date="2019" name="Int. J. Syst. Evol. Microbiol.">
        <title>The Global Catalogue of Microorganisms (GCM) 10K type strain sequencing project: providing services to taxonomists for standard genome sequencing and annotation.</title>
        <authorList>
            <consortium name="The Broad Institute Genomics Platform"/>
            <consortium name="The Broad Institute Genome Sequencing Center for Infectious Disease"/>
            <person name="Wu L."/>
            <person name="Ma J."/>
        </authorList>
    </citation>
    <scope>NUCLEOTIDE SEQUENCE [LARGE SCALE GENOMIC DNA]</scope>
    <source>
        <strain evidence="2 3">JCM 10649</strain>
    </source>
</reference>
<comment type="caution">
    <text evidence="2">The sequence shown here is derived from an EMBL/GenBank/DDBJ whole genome shotgun (WGS) entry which is preliminary data.</text>
</comment>
<proteinExistence type="predicted"/>
<dbReference type="SMART" id="SM00418">
    <property type="entry name" value="HTH_ARSR"/>
    <property type="match status" value="1"/>
</dbReference>
<organism evidence="2 3">
    <name type="scientific">Streptomyces stramineus</name>
    <dbReference type="NCBI Taxonomy" id="173861"/>
    <lineage>
        <taxon>Bacteria</taxon>
        <taxon>Bacillati</taxon>
        <taxon>Actinomycetota</taxon>
        <taxon>Actinomycetes</taxon>
        <taxon>Kitasatosporales</taxon>
        <taxon>Streptomycetaceae</taxon>
        <taxon>Streptomyces</taxon>
    </lineage>
</organism>
<dbReference type="EMBL" id="BAAAHB010000002">
    <property type="protein sequence ID" value="GAA0444325.1"/>
    <property type="molecule type" value="Genomic_DNA"/>
</dbReference>
<dbReference type="PRINTS" id="PR00778">
    <property type="entry name" value="HTHARSR"/>
</dbReference>
<feature type="domain" description="HTH arsR-type" evidence="1">
    <location>
        <begin position="12"/>
        <end position="105"/>
    </location>
</feature>
<dbReference type="Gene3D" id="1.10.10.10">
    <property type="entry name" value="Winged helix-like DNA-binding domain superfamily/Winged helix DNA-binding domain"/>
    <property type="match status" value="1"/>
</dbReference>
<evidence type="ECO:0000313" key="3">
    <source>
        <dbReference type="Proteomes" id="UP001499895"/>
    </source>
</evidence>
<dbReference type="InterPro" id="IPR036388">
    <property type="entry name" value="WH-like_DNA-bd_sf"/>
</dbReference>
<dbReference type="Proteomes" id="UP001499895">
    <property type="component" value="Unassembled WGS sequence"/>
</dbReference>
<dbReference type="InterPro" id="IPR001845">
    <property type="entry name" value="HTH_ArsR_DNA-bd_dom"/>
</dbReference>
<evidence type="ECO:0000259" key="1">
    <source>
        <dbReference type="PROSITE" id="PS50987"/>
    </source>
</evidence>
<dbReference type="SUPFAM" id="SSF46785">
    <property type="entry name" value="Winged helix' DNA-binding domain"/>
    <property type="match status" value="1"/>
</dbReference>
<protein>
    <recommendedName>
        <fullName evidence="1">HTH arsR-type domain-containing protein</fullName>
    </recommendedName>
</protein>
<dbReference type="CDD" id="cd00090">
    <property type="entry name" value="HTH_ARSR"/>
    <property type="match status" value="1"/>
</dbReference>
<accession>A0ABN0ZDX5</accession>
<dbReference type="InterPro" id="IPR036390">
    <property type="entry name" value="WH_DNA-bd_sf"/>
</dbReference>
<dbReference type="PROSITE" id="PS50987">
    <property type="entry name" value="HTH_ARSR_2"/>
    <property type="match status" value="1"/>
</dbReference>
<name>A0ABN0ZDX5_9ACTN</name>
<keyword evidence="3" id="KW-1185">Reference proteome</keyword>
<sequence length="127" mass="13847">MCDPGEVRTYRHPATGDIRLADVLNALSDDTRLGMVARLMDGQEYTSKELTGETPKSTASHHTKILREAGVTRTRSESTRCWISLRRDDLDSRYPGLLETLIDSFRAEHAADAAASESTASAAAGHS</sequence>